<keyword evidence="2" id="KW-1185">Reference proteome</keyword>
<accession>A0A4C1SRV5</accession>
<protein>
    <submittedName>
        <fullName evidence="1">Uncharacterized protein</fullName>
    </submittedName>
</protein>
<gene>
    <name evidence="1" type="ORF">EVAR_74755_1</name>
</gene>
<reference evidence="1 2" key="1">
    <citation type="journal article" date="2019" name="Commun. Biol.">
        <title>The bagworm genome reveals a unique fibroin gene that provides high tensile strength.</title>
        <authorList>
            <person name="Kono N."/>
            <person name="Nakamura H."/>
            <person name="Ohtoshi R."/>
            <person name="Tomita M."/>
            <person name="Numata K."/>
            <person name="Arakawa K."/>
        </authorList>
    </citation>
    <scope>NUCLEOTIDE SEQUENCE [LARGE SCALE GENOMIC DNA]</scope>
</reference>
<dbReference type="Proteomes" id="UP000299102">
    <property type="component" value="Unassembled WGS sequence"/>
</dbReference>
<sequence length="101" mass="10991">MLENDLRSSLLSFGCRATESVRPTGVVVDLCVGHAEKIFLPPFARSKLIGPASGATVRVSASFGSASTRLGYNRHRKNTRFVRLRRASSACRLGRALQSNQ</sequence>
<organism evidence="1 2">
    <name type="scientific">Eumeta variegata</name>
    <name type="common">Bagworm moth</name>
    <name type="synonym">Eumeta japonica</name>
    <dbReference type="NCBI Taxonomy" id="151549"/>
    <lineage>
        <taxon>Eukaryota</taxon>
        <taxon>Metazoa</taxon>
        <taxon>Ecdysozoa</taxon>
        <taxon>Arthropoda</taxon>
        <taxon>Hexapoda</taxon>
        <taxon>Insecta</taxon>
        <taxon>Pterygota</taxon>
        <taxon>Neoptera</taxon>
        <taxon>Endopterygota</taxon>
        <taxon>Lepidoptera</taxon>
        <taxon>Glossata</taxon>
        <taxon>Ditrysia</taxon>
        <taxon>Tineoidea</taxon>
        <taxon>Psychidae</taxon>
        <taxon>Oiketicinae</taxon>
        <taxon>Eumeta</taxon>
    </lineage>
</organism>
<evidence type="ECO:0000313" key="1">
    <source>
        <dbReference type="EMBL" id="GBP03968.1"/>
    </source>
</evidence>
<dbReference type="EMBL" id="BGZK01000012">
    <property type="protein sequence ID" value="GBP03968.1"/>
    <property type="molecule type" value="Genomic_DNA"/>
</dbReference>
<evidence type="ECO:0000313" key="2">
    <source>
        <dbReference type="Proteomes" id="UP000299102"/>
    </source>
</evidence>
<comment type="caution">
    <text evidence="1">The sequence shown here is derived from an EMBL/GenBank/DDBJ whole genome shotgun (WGS) entry which is preliminary data.</text>
</comment>
<name>A0A4C1SRV5_EUMVA</name>
<proteinExistence type="predicted"/>
<dbReference type="AlphaFoldDB" id="A0A4C1SRV5"/>